<proteinExistence type="inferred from homology"/>
<dbReference type="Gene3D" id="3.90.180.10">
    <property type="entry name" value="Medium-chain alcohol dehydrogenases, catalytic domain"/>
    <property type="match status" value="1"/>
</dbReference>
<gene>
    <name evidence="6" type="ORF">J2Z37_003832</name>
</gene>
<evidence type="ECO:0000259" key="5">
    <source>
        <dbReference type="SMART" id="SM00829"/>
    </source>
</evidence>
<dbReference type="InterPro" id="IPR013149">
    <property type="entry name" value="ADH-like_C"/>
</dbReference>
<accession>A0ABS4GU90</accession>
<dbReference type="InterPro" id="IPR020843">
    <property type="entry name" value="ER"/>
</dbReference>
<dbReference type="SMART" id="SM00829">
    <property type="entry name" value="PKS_ER"/>
    <property type="match status" value="1"/>
</dbReference>
<dbReference type="EMBL" id="JAGGKT010000013">
    <property type="protein sequence ID" value="MBP1933819.1"/>
    <property type="molecule type" value="Genomic_DNA"/>
</dbReference>
<dbReference type="Proteomes" id="UP001519343">
    <property type="component" value="Unassembled WGS sequence"/>
</dbReference>
<dbReference type="InterPro" id="IPR013154">
    <property type="entry name" value="ADH-like_N"/>
</dbReference>
<feature type="domain" description="Enoyl reductase (ER)" evidence="5">
    <location>
        <begin position="16"/>
        <end position="345"/>
    </location>
</feature>
<keyword evidence="7" id="KW-1185">Reference proteome</keyword>
<dbReference type="InterPro" id="IPR050129">
    <property type="entry name" value="Zn_alcohol_dh"/>
</dbReference>
<reference evidence="6 7" key="1">
    <citation type="submission" date="2021-03" db="EMBL/GenBank/DDBJ databases">
        <title>Genomic Encyclopedia of Type Strains, Phase IV (KMG-IV): sequencing the most valuable type-strain genomes for metagenomic binning, comparative biology and taxonomic classification.</title>
        <authorList>
            <person name="Goeker M."/>
        </authorList>
    </citation>
    <scope>NUCLEOTIDE SEQUENCE [LARGE SCALE GENOMIC DNA]</scope>
    <source>
        <strain evidence="6 7">DSM 24738</strain>
    </source>
</reference>
<keyword evidence="3" id="KW-0560">Oxidoreductase</keyword>
<evidence type="ECO:0000313" key="6">
    <source>
        <dbReference type="EMBL" id="MBP1933819.1"/>
    </source>
</evidence>
<dbReference type="InterPro" id="IPR011032">
    <property type="entry name" value="GroES-like_sf"/>
</dbReference>
<dbReference type="PANTHER" id="PTHR43401:SF2">
    <property type="entry name" value="L-THREONINE 3-DEHYDROGENASE"/>
    <property type="match status" value="1"/>
</dbReference>
<dbReference type="Gene3D" id="3.40.50.720">
    <property type="entry name" value="NAD(P)-binding Rossmann-like Domain"/>
    <property type="match status" value="1"/>
</dbReference>
<name>A0ABS4GU90_9BACL</name>
<dbReference type="PROSITE" id="PS00059">
    <property type="entry name" value="ADH_ZINC"/>
    <property type="match status" value="1"/>
</dbReference>
<dbReference type="SUPFAM" id="SSF51735">
    <property type="entry name" value="NAD(P)-binding Rossmann-fold domains"/>
    <property type="match status" value="1"/>
</dbReference>
<protein>
    <submittedName>
        <fullName evidence="6">2-desacetyl-2-hydroxyethyl bacteriochlorophyllide A dehydrogenase</fullName>
    </submittedName>
</protein>
<keyword evidence="1 4" id="KW-0479">Metal-binding</keyword>
<dbReference type="Pfam" id="PF00107">
    <property type="entry name" value="ADH_zinc_N"/>
    <property type="match status" value="1"/>
</dbReference>
<evidence type="ECO:0000256" key="1">
    <source>
        <dbReference type="ARBA" id="ARBA00022723"/>
    </source>
</evidence>
<dbReference type="InterPro" id="IPR002328">
    <property type="entry name" value="ADH_Zn_CS"/>
</dbReference>
<evidence type="ECO:0000256" key="4">
    <source>
        <dbReference type="RuleBase" id="RU361277"/>
    </source>
</evidence>
<comment type="similarity">
    <text evidence="4">Belongs to the zinc-containing alcohol dehydrogenase family.</text>
</comment>
<sequence>MNKMKVAEIVSPMAIGFAEREIPVPEGDQVLVKISYAGICGTDLKIFDGSIPYYKQGLLKYPMIPGHEWSGVVSAVGDQVLGFSPGDRVTGECHIGCGKCNECLNGRTNICQRRVRVGIIGQDGGFAQYILLPERAIHSLPEGVTDKEGALVEPLTVALHALDKLDTLAGSNVLVFGLGPIGLLVCQVANVLGAAKVIGVDIDEGRIAFARRYGCDFVTSSTKEALRHEIEEITLGHGVDVIVEAAGVSSLFGQAIELIRPGGQISLVGLYSANVQCDANQLISKDVRLHGNMASARVWDRAIRLIESKKIIVQPLITQEFLFQDIKKAMETAYDKSEPSIKIMIKFGE</sequence>
<evidence type="ECO:0000256" key="3">
    <source>
        <dbReference type="ARBA" id="ARBA00023002"/>
    </source>
</evidence>
<organism evidence="6 7">
    <name type="scientific">Ammoniphilus resinae</name>
    <dbReference type="NCBI Taxonomy" id="861532"/>
    <lineage>
        <taxon>Bacteria</taxon>
        <taxon>Bacillati</taxon>
        <taxon>Bacillota</taxon>
        <taxon>Bacilli</taxon>
        <taxon>Bacillales</taxon>
        <taxon>Paenibacillaceae</taxon>
        <taxon>Aneurinibacillus group</taxon>
        <taxon>Ammoniphilus</taxon>
    </lineage>
</organism>
<evidence type="ECO:0000256" key="2">
    <source>
        <dbReference type="ARBA" id="ARBA00022833"/>
    </source>
</evidence>
<keyword evidence="2 4" id="KW-0862">Zinc</keyword>
<dbReference type="InterPro" id="IPR036291">
    <property type="entry name" value="NAD(P)-bd_dom_sf"/>
</dbReference>
<comment type="cofactor">
    <cofactor evidence="4">
        <name>Zn(2+)</name>
        <dbReference type="ChEBI" id="CHEBI:29105"/>
    </cofactor>
</comment>
<dbReference type="SUPFAM" id="SSF50129">
    <property type="entry name" value="GroES-like"/>
    <property type="match status" value="1"/>
</dbReference>
<comment type="caution">
    <text evidence="6">The sequence shown here is derived from an EMBL/GenBank/DDBJ whole genome shotgun (WGS) entry which is preliminary data.</text>
</comment>
<dbReference type="PANTHER" id="PTHR43401">
    <property type="entry name" value="L-THREONINE 3-DEHYDROGENASE"/>
    <property type="match status" value="1"/>
</dbReference>
<evidence type="ECO:0000313" key="7">
    <source>
        <dbReference type="Proteomes" id="UP001519343"/>
    </source>
</evidence>
<dbReference type="Pfam" id="PF08240">
    <property type="entry name" value="ADH_N"/>
    <property type="match status" value="1"/>
</dbReference>